<reference evidence="5" key="2">
    <citation type="journal article" date="2012" name="G3 (Bethesda)">
        <title>Pichia sorbitophila, an interspecies yeast hybrid reveals early steps of genome resolution following polyploidization.</title>
        <authorList>
            <person name="Leh Louis V."/>
            <person name="Despons L."/>
            <person name="Friedrich A."/>
            <person name="Martin T."/>
            <person name="Durrens P."/>
            <person name="Casaregola S."/>
            <person name="Neuveglise C."/>
            <person name="Fairhead C."/>
            <person name="Marck C."/>
            <person name="Cruz J.A."/>
            <person name="Straub M.L."/>
            <person name="Kugler V."/>
            <person name="Sacerdot C."/>
            <person name="Uzunov Z."/>
            <person name="Thierry A."/>
            <person name="Weiss S."/>
            <person name="Bleykasten C."/>
            <person name="De Montigny J."/>
            <person name="Jacques N."/>
            <person name="Jung P."/>
            <person name="Lemaire M."/>
            <person name="Mallet S."/>
            <person name="Morel G."/>
            <person name="Richard G.F."/>
            <person name="Sarkar A."/>
            <person name="Savel G."/>
            <person name="Schacherer J."/>
            <person name="Seret M.L."/>
            <person name="Talla E."/>
            <person name="Samson G."/>
            <person name="Jubin C."/>
            <person name="Poulain J."/>
            <person name="Vacherie B."/>
            <person name="Barbe V."/>
            <person name="Pelletier E."/>
            <person name="Sherman D.J."/>
            <person name="Westhof E."/>
            <person name="Weissenbach J."/>
            <person name="Baret P.V."/>
            <person name="Wincker P."/>
            <person name="Gaillardin C."/>
            <person name="Dujon B."/>
            <person name="Souciet J.L."/>
        </authorList>
    </citation>
    <scope>NUCLEOTIDE SEQUENCE [LARGE SCALE GENOMIC DNA]</scope>
    <source>
        <strain evidence="5">ATCC MYA-4447 / BCRC 22081 / CBS 7064 / NBRC 10061 / NRRL Y-12695</strain>
    </source>
</reference>
<evidence type="ECO:0000313" key="5">
    <source>
        <dbReference type="Proteomes" id="UP000005222"/>
    </source>
</evidence>
<evidence type="ECO:0000256" key="1">
    <source>
        <dbReference type="ARBA" id="ARBA00005300"/>
    </source>
</evidence>
<evidence type="ECO:0000259" key="2">
    <source>
        <dbReference type="PROSITE" id="PS50879"/>
    </source>
</evidence>
<dbReference type="Proteomes" id="UP000005222">
    <property type="component" value="Chromosome D"/>
</dbReference>
<dbReference type="EMBL" id="FO082057">
    <property type="protein sequence ID" value="CCE78574.1"/>
    <property type="molecule type" value="Genomic_DNA"/>
</dbReference>
<dbReference type="HOGENOM" id="CLU_030894_4_4_1"/>
<dbReference type="Pfam" id="PF00075">
    <property type="entry name" value="RNase_H"/>
    <property type="match status" value="1"/>
</dbReference>
<dbReference type="InterPro" id="IPR012337">
    <property type="entry name" value="RNaseH-like_sf"/>
</dbReference>
<dbReference type="InParanoid" id="G8YPI9"/>
<reference evidence="4" key="1">
    <citation type="submission" date="2011-10" db="EMBL/GenBank/DDBJ databases">
        <authorList>
            <person name="Genoscope - CEA"/>
        </authorList>
    </citation>
    <scope>NUCLEOTIDE SEQUENCE</scope>
</reference>
<proteinExistence type="inferred from homology"/>
<comment type="similarity">
    <text evidence="1">Belongs to the RNase H family.</text>
</comment>
<dbReference type="eggNOG" id="KOG3752">
    <property type="taxonomic scope" value="Eukaryota"/>
</dbReference>
<dbReference type="PANTHER" id="PTHR10642">
    <property type="entry name" value="RIBONUCLEASE H1"/>
    <property type="match status" value="1"/>
</dbReference>
<accession>G8YPI9</accession>
<keyword evidence="5" id="KW-1185">Reference proteome</keyword>
<dbReference type="PROSITE" id="PS50879">
    <property type="entry name" value="RNASE_H_1"/>
    <property type="match status" value="1"/>
</dbReference>
<evidence type="ECO:0000313" key="4">
    <source>
        <dbReference type="EMBL" id="CCE79160.1"/>
    </source>
</evidence>
<dbReference type="InterPro" id="IPR036397">
    <property type="entry name" value="RNaseH_sf"/>
</dbReference>
<dbReference type="STRING" id="559304.G8YPI9"/>
<dbReference type="InterPro" id="IPR002156">
    <property type="entry name" value="RNaseH_domain"/>
</dbReference>
<dbReference type="EMBL" id="FO082056">
    <property type="protein sequence ID" value="CCE79160.1"/>
    <property type="molecule type" value="Genomic_DNA"/>
</dbReference>
<dbReference type="GO" id="GO:0043137">
    <property type="term" value="P:DNA replication, removal of RNA primer"/>
    <property type="evidence" value="ECO:0007669"/>
    <property type="project" value="TreeGrafter"/>
</dbReference>
<dbReference type="PANTHER" id="PTHR10642:SF30">
    <property type="entry name" value="RIBONUCLEASE H"/>
    <property type="match status" value="1"/>
</dbReference>
<organism evidence="4 5">
    <name type="scientific">Pichia sorbitophila (strain ATCC MYA-4447 / BCRC 22081 / CBS 7064 / NBRC 10061 / NRRL Y-12695)</name>
    <name type="common">Hybrid yeast</name>
    <dbReference type="NCBI Taxonomy" id="559304"/>
    <lineage>
        <taxon>Eukaryota</taxon>
        <taxon>Fungi</taxon>
        <taxon>Dikarya</taxon>
        <taxon>Ascomycota</taxon>
        <taxon>Saccharomycotina</taxon>
        <taxon>Pichiomycetes</taxon>
        <taxon>Debaryomycetaceae</taxon>
        <taxon>Millerozyma</taxon>
    </lineage>
</organism>
<evidence type="ECO:0000313" key="3">
    <source>
        <dbReference type="EMBL" id="CCE78574.1"/>
    </source>
</evidence>
<dbReference type="OrthoDB" id="407198at2759"/>
<dbReference type="CDD" id="cd09280">
    <property type="entry name" value="RNase_HI_eukaryote_like"/>
    <property type="match status" value="1"/>
</dbReference>
<dbReference type="AlphaFoldDB" id="G8YPI9"/>
<name>G8YPI9_PICSO</name>
<sequence length="192" mass="22049">MIEEYKQGRHEKGKSVIPEIEKYELVREKVEPWSIYVDGSFRGKDGQKYAGYGIYYGPQDSRNESVPLEGANNQRAELRAILHALEKIREDQDGGPYILRTDSNSSIESITVRSLTWEKNGWRTKKKMFVKNKDLIKPAAKLYKEIRSEYKKRGWKFQIEHVKSHTGEDGNEGADKLAILAAELAEKMALGE</sequence>
<dbReference type="GO" id="GO:0003676">
    <property type="term" value="F:nucleic acid binding"/>
    <property type="evidence" value="ECO:0007669"/>
    <property type="project" value="InterPro"/>
</dbReference>
<feature type="domain" description="RNase H type-1" evidence="2">
    <location>
        <begin position="29"/>
        <end position="183"/>
    </location>
</feature>
<dbReference type="Proteomes" id="UP000005222">
    <property type="component" value="Chromosome C"/>
</dbReference>
<dbReference type="InterPro" id="IPR050092">
    <property type="entry name" value="RNase_H"/>
</dbReference>
<protein>
    <submittedName>
        <fullName evidence="4">Piso0_001201 protein</fullName>
    </submittedName>
</protein>
<dbReference type="Gene3D" id="3.30.420.10">
    <property type="entry name" value="Ribonuclease H-like superfamily/Ribonuclease H"/>
    <property type="match status" value="1"/>
</dbReference>
<dbReference type="SUPFAM" id="SSF53098">
    <property type="entry name" value="Ribonuclease H-like"/>
    <property type="match status" value="1"/>
</dbReference>
<gene>
    <name evidence="4" type="primary">Piso0_001201</name>
    <name evidence="3" type="ORF">GNLVRS01_PISO0C13114g</name>
    <name evidence="4" type="ORF">GNLVRS01_PISO0D13181g</name>
</gene>
<dbReference type="GO" id="GO:0004523">
    <property type="term" value="F:RNA-DNA hybrid ribonuclease activity"/>
    <property type="evidence" value="ECO:0007669"/>
    <property type="project" value="InterPro"/>
</dbReference>